<dbReference type="InterPro" id="IPR011060">
    <property type="entry name" value="RibuloseP-bd_barrel"/>
</dbReference>
<keyword evidence="4" id="KW-0663">Pyridoxal phosphate</keyword>
<dbReference type="UniPathway" id="UPA00245"/>
<evidence type="ECO:0000256" key="7">
    <source>
        <dbReference type="ARBA" id="ARBA00047992"/>
    </source>
</evidence>
<keyword evidence="14" id="KW-1185">Reference proteome</keyword>
<dbReference type="EMBL" id="FO082056">
    <property type="protein sequence ID" value="CCE79130.1"/>
    <property type="molecule type" value="Genomic_DNA"/>
</dbReference>
<protein>
    <recommendedName>
        <fullName evidence="3">pyridoxal 5'-phosphate synthase (glutamine hydrolyzing)</fullName>
        <ecNumber evidence="3">4.3.3.6</ecNumber>
    </recommendedName>
</protein>
<dbReference type="EC" id="4.3.3.6" evidence="3"/>
<comment type="catalytic activity">
    <reaction evidence="7">
        <text>aldehydo-D-ribose 5-phosphate + D-glyceraldehyde 3-phosphate + L-glutamine = pyridoxal 5'-phosphate + L-glutamate + phosphate + 3 H2O + H(+)</text>
        <dbReference type="Rhea" id="RHEA:31507"/>
        <dbReference type="ChEBI" id="CHEBI:15377"/>
        <dbReference type="ChEBI" id="CHEBI:15378"/>
        <dbReference type="ChEBI" id="CHEBI:29985"/>
        <dbReference type="ChEBI" id="CHEBI:43474"/>
        <dbReference type="ChEBI" id="CHEBI:58273"/>
        <dbReference type="ChEBI" id="CHEBI:58359"/>
        <dbReference type="ChEBI" id="CHEBI:59776"/>
        <dbReference type="ChEBI" id="CHEBI:597326"/>
        <dbReference type="EC" id="4.3.3.6"/>
    </reaction>
</comment>
<dbReference type="InterPro" id="IPR013785">
    <property type="entry name" value="Aldolase_TIM"/>
</dbReference>
<dbReference type="Proteomes" id="UP000005222">
    <property type="component" value="Chromosome C"/>
</dbReference>
<dbReference type="CDD" id="cd04727">
    <property type="entry name" value="pdxS"/>
    <property type="match status" value="1"/>
</dbReference>
<evidence type="ECO:0000313" key="14">
    <source>
        <dbReference type="Proteomes" id="UP000005222"/>
    </source>
</evidence>
<evidence type="ECO:0000256" key="10">
    <source>
        <dbReference type="PROSITE-ProRule" id="PRU00481"/>
    </source>
</evidence>
<dbReference type="GO" id="GO:0042823">
    <property type="term" value="P:pyridoxal phosphate biosynthetic process"/>
    <property type="evidence" value="ECO:0007669"/>
    <property type="project" value="UniProtKB-UniPathway"/>
</dbReference>
<reference evidence="13" key="1">
    <citation type="submission" date="2011-10" db="EMBL/GenBank/DDBJ databases">
        <authorList>
            <person name="Genoscope - CEA"/>
        </authorList>
    </citation>
    <scope>NUCLEOTIDE SEQUENCE</scope>
</reference>
<evidence type="ECO:0000256" key="3">
    <source>
        <dbReference type="ARBA" id="ARBA00012084"/>
    </source>
</evidence>
<dbReference type="GO" id="GO:0008615">
    <property type="term" value="P:pyridoxine biosynthetic process"/>
    <property type="evidence" value="ECO:0007669"/>
    <property type="project" value="TreeGrafter"/>
</dbReference>
<reference evidence="14" key="2">
    <citation type="journal article" date="2012" name="G3 (Bethesda)">
        <title>Pichia sorbitophila, an interspecies yeast hybrid reveals early steps of genome resolution following polyploidization.</title>
        <authorList>
            <person name="Leh Louis V."/>
            <person name="Despons L."/>
            <person name="Friedrich A."/>
            <person name="Martin T."/>
            <person name="Durrens P."/>
            <person name="Casaregola S."/>
            <person name="Neuveglise C."/>
            <person name="Fairhead C."/>
            <person name="Marck C."/>
            <person name="Cruz J.A."/>
            <person name="Straub M.L."/>
            <person name="Kugler V."/>
            <person name="Sacerdot C."/>
            <person name="Uzunov Z."/>
            <person name="Thierry A."/>
            <person name="Weiss S."/>
            <person name="Bleykasten C."/>
            <person name="De Montigny J."/>
            <person name="Jacques N."/>
            <person name="Jung P."/>
            <person name="Lemaire M."/>
            <person name="Mallet S."/>
            <person name="Morel G."/>
            <person name="Richard G.F."/>
            <person name="Sarkar A."/>
            <person name="Savel G."/>
            <person name="Schacherer J."/>
            <person name="Seret M.L."/>
            <person name="Talla E."/>
            <person name="Samson G."/>
            <person name="Jubin C."/>
            <person name="Poulain J."/>
            <person name="Vacherie B."/>
            <person name="Barbe V."/>
            <person name="Pelletier E."/>
            <person name="Sherman D.J."/>
            <person name="Westhof E."/>
            <person name="Weissenbach J."/>
            <person name="Baret P.V."/>
            <person name="Wincker P."/>
            <person name="Gaillardin C."/>
            <person name="Dujon B."/>
            <person name="Souciet J.L."/>
        </authorList>
    </citation>
    <scope>NUCLEOTIDE SEQUENCE [LARGE SCALE GENOMIC DNA]</scope>
    <source>
        <strain evidence="14">ATCC MYA-4447 / BCRC 22081 / CBS 7064 / NBRC 10061 / NRRL Y-12695</strain>
    </source>
</reference>
<dbReference type="Gene3D" id="3.20.20.70">
    <property type="entry name" value="Aldolase class I"/>
    <property type="match status" value="1"/>
</dbReference>
<dbReference type="InParanoid" id="G8YPF9"/>
<dbReference type="STRING" id="559304.G8YPF9"/>
<name>G8YPF9_PICSO</name>
<keyword evidence="5" id="KW-0456">Lyase</keyword>
<dbReference type="GO" id="GO:0006520">
    <property type="term" value="P:amino acid metabolic process"/>
    <property type="evidence" value="ECO:0007669"/>
    <property type="project" value="TreeGrafter"/>
</dbReference>
<dbReference type="eggNOG" id="KOG1606">
    <property type="taxonomic scope" value="Eukaryota"/>
</dbReference>
<evidence type="ECO:0000256" key="5">
    <source>
        <dbReference type="ARBA" id="ARBA00023239"/>
    </source>
</evidence>
<dbReference type="HOGENOM" id="CLU_055352_1_0_1"/>
<dbReference type="EMBL" id="FO082057">
    <property type="protein sequence ID" value="CCE78544.1"/>
    <property type="molecule type" value="Genomic_DNA"/>
</dbReference>
<comment type="pathway">
    <text evidence="1">Cofactor biosynthesis; pyridoxal 5'-phosphate biosynthesis.</text>
</comment>
<feature type="active site" description="Schiff-base intermediate with D-ribose 5-phosphate" evidence="9">
    <location>
        <position position="78"/>
    </location>
</feature>
<dbReference type="HAMAP" id="MF_01824">
    <property type="entry name" value="PdxS"/>
    <property type="match status" value="1"/>
</dbReference>
<organism evidence="13 14">
    <name type="scientific">Pichia sorbitophila (strain ATCC MYA-4447 / BCRC 22081 / CBS 7064 / NBRC 10061 / NRRL Y-12695)</name>
    <name type="common">Hybrid yeast</name>
    <dbReference type="NCBI Taxonomy" id="559304"/>
    <lineage>
        <taxon>Eukaryota</taxon>
        <taxon>Fungi</taxon>
        <taxon>Dikarya</taxon>
        <taxon>Ascomycota</taxon>
        <taxon>Saccharomycotina</taxon>
        <taxon>Pichiomycetes</taxon>
        <taxon>Debaryomycetaceae</taxon>
        <taxon>Millerozyma</taxon>
    </lineage>
</organism>
<evidence type="ECO:0000256" key="8">
    <source>
        <dbReference type="ARBA" id="ARBA00053677"/>
    </source>
</evidence>
<dbReference type="AlphaFoldDB" id="G8YPF9"/>
<proteinExistence type="inferred from homology"/>
<dbReference type="SUPFAM" id="SSF51366">
    <property type="entry name" value="Ribulose-phoshate binding barrel"/>
    <property type="match status" value="1"/>
</dbReference>
<comment type="similarity">
    <text evidence="2 10">Belongs to the PdxS/SNZ family.</text>
</comment>
<dbReference type="PANTHER" id="PTHR31829">
    <property type="entry name" value="PYRIDOXAL 5'-PHOSPHATE SYNTHASE SUBUNIT SNZ1-RELATED"/>
    <property type="match status" value="1"/>
</dbReference>
<dbReference type="Pfam" id="PF01680">
    <property type="entry name" value="SOR_SNZ"/>
    <property type="match status" value="1"/>
</dbReference>
<feature type="domain" description="PdxS/SNZ N-terminal" evidence="11">
    <location>
        <begin position="4"/>
        <end position="211"/>
    </location>
</feature>
<dbReference type="PROSITE" id="PS51129">
    <property type="entry name" value="PDXS_SNZ_2"/>
    <property type="match status" value="1"/>
</dbReference>
<dbReference type="GO" id="GO:0036381">
    <property type="term" value="F:pyridoxal 5'-phosphate synthase (glutamine hydrolysing) activity"/>
    <property type="evidence" value="ECO:0007669"/>
    <property type="project" value="UniProtKB-EC"/>
</dbReference>
<dbReference type="OMA" id="RYANRGW"/>
<dbReference type="NCBIfam" id="TIGR00343">
    <property type="entry name" value="pyridoxal 5'-phosphate synthase lyase subunit PdxS"/>
    <property type="match status" value="1"/>
</dbReference>
<dbReference type="PIRSF" id="PIRSF029271">
    <property type="entry name" value="Pdx1"/>
    <property type="match status" value="1"/>
</dbReference>
<dbReference type="OrthoDB" id="1660966at2759"/>
<dbReference type="NCBIfam" id="NF003215">
    <property type="entry name" value="PRK04180.1"/>
    <property type="match status" value="1"/>
</dbReference>
<dbReference type="InterPro" id="IPR001852">
    <property type="entry name" value="PdxS/SNZ"/>
</dbReference>
<dbReference type="Proteomes" id="UP000005222">
    <property type="component" value="Chromosome D"/>
</dbReference>
<dbReference type="PANTHER" id="PTHR31829:SF0">
    <property type="entry name" value="PYRIDOXAL 5'-PHOSPHATE SYNTHASE SUBUNIT SNZ1-RELATED"/>
    <property type="match status" value="1"/>
</dbReference>
<keyword evidence="6 9" id="KW-0704">Schiff base</keyword>
<dbReference type="InterPro" id="IPR033755">
    <property type="entry name" value="PdxS/SNZ_N"/>
</dbReference>
<evidence type="ECO:0000259" key="11">
    <source>
        <dbReference type="Pfam" id="PF01680"/>
    </source>
</evidence>
<evidence type="ECO:0000256" key="6">
    <source>
        <dbReference type="ARBA" id="ARBA00023270"/>
    </source>
</evidence>
<sequence length="293" mass="31639">MVEFKVKAGLAQMLKGGVIMDVVTPEQAKIAERAGACAVMALERIPADMRASGQVCRMSDPKMIKEIMNSVSIPVMAKCRIGHTVEAQILQALEVDYIDESEVLTPADKVYHIKKNNFDVPFVCGARNLGEALRRVSEGAAMLRTKGEAGTGDISEAVSHITLIKEQIQHALSLSTEDEIAAYAKELRVPLESLKDLIARKGQFPVVNFAAGGVATPADAALCMQLGCDGVFVGSGIFKSKNPEKLAKAIVNAVTNFQDPKKVLEYSTDLGELMFGVSIDSLKEKEKLSTRGW</sequence>
<evidence type="ECO:0000256" key="9">
    <source>
        <dbReference type="PIRSR" id="PIRSR029271-50"/>
    </source>
</evidence>
<dbReference type="FunFam" id="3.20.20.70:FF:000001">
    <property type="entry name" value="Pyridoxine biosynthesis protein PDX1"/>
    <property type="match status" value="1"/>
</dbReference>
<evidence type="ECO:0000313" key="13">
    <source>
        <dbReference type="EMBL" id="CCE79130.1"/>
    </source>
</evidence>
<accession>G8YPF9</accession>
<gene>
    <name evidence="13" type="primary">Piso0_001170</name>
    <name evidence="12" type="ORF">GNLVRS01_PISO0C12432g</name>
    <name evidence="13" type="ORF">GNLVRS01_PISO0D12499g</name>
</gene>
<dbReference type="FunCoup" id="G8YPF9">
    <property type="interactions" value="445"/>
</dbReference>
<evidence type="ECO:0000313" key="12">
    <source>
        <dbReference type="EMBL" id="CCE78544.1"/>
    </source>
</evidence>
<evidence type="ECO:0000256" key="2">
    <source>
        <dbReference type="ARBA" id="ARBA00007281"/>
    </source>
</evidence>
<comment type="function">
    <text evidence="8">Catalyzes the formation of pyridoxal 5'-phosphate from ribose 5-phosphate (RBP), glyceraldehyde 3-phosphate (G3P) and ammonia. The ammonia is provided by a SNO isoform. Can also use ribulose 5-phosphate and dihydroxyacetone phosphate as substrates, resulting from enzyme-catalyzed isomerization of RBP and G3P, respectively.</text>
</comment>
<evidence type="ECO:0000256" key="1">
    <source>
        <dbReference type="ARBA" id="ARBA00004737"/>
    </source>
</evidence>
<evidence type="ECO:0000256" key="4">
    <source>
        <dbReference type="ARBA" id="ARBA00022898"/>
    </source>
</evidence>